<dbReference type="AlphaFoldDB" id="A0A0G0NET5"/>
<reference evidence="1 2" key="1">
    <citation type="journal article" date="2015" name="Nature">
        <title>rRNA introns, odd ribosomes, and small enigmatic genomes across a large radiation of phyla.</title>
        <authorList>
            <person name="Brown C.T."/>
            <person name="Hug L.A."/>
            <person name="Thomas B.C."/>
            <person name="Sharon I."/>
            <person name="Castelle C.J."/>
            <person name="Singh A."/>
            <person name="Wilkins M.J."/>
            <person name="Williams K.H."/>
            <person name="Banfield J.F."/>
        </authorList>
    </citation>
    <scope>NUCLEOTIDE SEQUENCE [LARGE SCALE GENOMIC DNA]</scope>
</reference>
<name>A0A0G0NET5_9BACT</name>
<evidence type="ECO:0000313" key="1">
    <source>
        <dbReference type="EMBL" id="KKR14629.1"/>
    </source>
</evidence>
<comment type="caution">
    <text evidence="1">The sequence shown here is derived from an EMBL/GenBank/DDBJ whole genome shotgun (WGS) entry which is preliminary data.</text>
</comment>
<dbReference type="Proteomes" id="UP000034048">
    <property type="component" value="Unassembled WGS sequence"/>
</dbReference>
<sequence length="224" mass="26323">MIPNQEIKEKIGEYTLDSVLGSKSILKVDTNKYVFYNRSQYSSADAIKKMSKFSLGKNILVGTDWILEEYVSFDNHKPSLYNMILLLKEIHKEKNLLGQSLVHGDFSSLNITIYNNLTYVYDNEHVHWDNIYVDLGRVLLRECNNGKDIFDVFNIYFQNIPSTKILREGLMVFCDWQHIIRKEKNRPYVDIPLLRKKKILDSRDDLDSIINAFKLIDYPNKSFL</sequence>
<organism evidence="1 2">
    <name type="scientific">Candidatus Falkowbacteria bacterium GW2011_GWA2_39_24</name>
    <dbReference type="NCBI Taxonomy" id="1618634"/>
    <lineage>
        <taxon>Bacteria</taxon>
        <taxon>Candidatus Falkowiibacteriota</taxon>
    </lineage>
</organism>
<accession>A0A0G0NET5</accession>
<proteinExistence type="predicted"/>
<evidence type="ECO:0000313" key="2">
    <source>
        <dbReference type="Proteomes" id="UP000034048"/>
    </source>
</evidence>
<dbReference type="SUPFAM" id="SSF56112">
    <property type="entry name" value="Protein kinase-like (PK-like)"/>
    <property type="match status" value="1"/>
</dbReference>
<protein>
    <recommendedName>
        <fullName evidence="3">Aminoglycoside phosphotransferase domain-containing protein</fullName>
    </recommendedName>
</protein>
<evidence type="ECO:0008006" key="3">
    <source>
        <dbReference type="Google" id="ProtNLM"/>
    </source>
</evidence>
<gene>
    <name evidence="1" type="ORF">UT42_C0022G0004</name>
</gene>
<dbReference type="InterPro" id="IPR011009">
    <property type="entry name" value="Kinase-like_dom_sf"/>
</dbReference>
<dbReference type="EMBL" id="LBWS01000022">
    <property type="protein sequence ID" value="KKR14629.1"/>
    <property type="molecule type" value="Genomic_DNA"/>
</dbReference>